<accession>A0A085NM23</accession>
<organism evidence="2">
    <name type="scientific">Trichuris suis</name>
    <name type="common">pig whipworm</name>
    <dbReference type="NCBI Taxonomy" id="68888"/>
    <lineage>
        <taxon>Eukaryota</taxon>
        <taxon>Metazoa</taxon>
        <taxon>Ecdysozoa</taxon>
        <taxon>Nematoda</taxon>
        <taxon>Enoplea</taxon>
        <taxon>Dorylaimia</taxon>
        <taxon>Trichinellida</taxon>
        <taxon>Trichuridae</taxon>
        <taxon>Trichuris</taxon>
    </lineage>
</organism>
<name>A0A085NM23_9BILA</name>
<sequence>MYTHMRELTDPFDVLDWNLEEDTSESILNLAVSFHKSLAIFFDSYLGALVPVIGGQSFPNPSRVYLLSKEGALELPCPIAVYNTFKSLSLARLQMSKYDSSFQFVRTLFVTSFEEWDLRTFNYHIRGYLVQDSNRVTPSFFKC</sequence>
<proteinExistence type="predicted"/>
<reference evidence="2 3" key="1">
    <citation type="journal article" date="2014" name="Nat. Genet.">
        <title>Genome and transcriptome of the porcine whipworm Trichuris suis.</title>
        <authorList>
            <person name="Jex A.R."/>
            <person name="Nejsum P."/>
            <person name="Schwarz E.M."/>
            <person name="Hu L."/>
            <person name="Young N.D."/>
            <person name="Hall R.S."/>
            <person name="Korhonen P.K."/>
            <person name="Liao S."/>
            <person name="Thamsborg S."/>
            <person name="Xia J."/>
            <person name="Xu P."/>
            <person name="Wang S."/>
            <person name="Scheerlinck J.P."/>
            <person name="Hofmann A."/>
            <person name="Sternberg P.W."/>
            <person name="Wang J."/>
            <person name="Gasser R.B."/>
        </authorList>
    </citation>
    <scope>NUCLEOTIDE SEQUENCE [LARGE SCALE GENOMIC DNA]</scope>
    <source>
        <strain evidence="2">DCEP-RM93F</strain>
        <strain evidence="1">DCEP-RM93M</strain>
    </source>
</reference>
<dbReference type="AlphaFoldDB" id="A0A085NM23"/>
<dbReference type="Proteomes" id="UP000030758">
    <property type="component" value="Unassembled WGS sequence"/>
</dbReference>
<dbReference type="EMBL" id="KL363185">
    <property type="protein sequence ID" value="KFD58254.1"/>
    <property type="molecule type" value="Genomic_DNA"/>
</dbReference>
<protein>
    <submittedName>
        <fullName evidence="2">Uncharacterized protein</fullName>
    </submittedName>
</protein>
<dbReference type="EMBL" id="KL367487">
    <property type="protein sequence ID" value="KFD70519.1"/>
    <property type="molecule type" value="Genomic_DNA"/>
</dbReference>
<keyword evidence="3" id="KW-1185">Reference proteome</keyword>
<evidence type="ECO:0000313" key="2">
    <source>
        <dbReference type="EMBL" id="KFD70519.1"/>
    </source>
</evidence>
<dbReference type="Proteomes" id="UP000030764">
    <property type="component" value="Unassembled WGS sequence"/>
</dbReference>
<evidence type="ECO:0000313" key="1">
    <source>
        <dbReference type="EMBL" id="KFD58254.1"/>
    </source>
</evidence>
<evidence type="ECO:0000313" key="3">
    <source>
        <dbReference type="Proteomes" id="UP000030764"/>
    </source>
</evidence>
<gene>
    <name evidence="1" type="ORF">M513_01017</name>
    <name evidence="2" type="ORF">M514_01017</name>
</gene>